<accession>A0A918CKR2</accession>
<name>A0A918CKR2_9DEIO</name>
<dbReference type="InterPro" id="IPR013097">
    <property type="entry name" value="Dabb"/>
</dbReference>
<comment type="caution">
    <text evidence="3">The sequence shown here is derived from an EMBL/GenBank/DDBJ whole genome shotgun (WGS) entry which is preliminary data.</text>
</comment>
<dbReference type="PROSITE" id="PS51502">
    <property type="entry name" value="S_R_A_B_BARREL"/>
    <property type="match status" value="1"/>
</dbReference>
<dbReference type="EMBL" id="BMQL01000039">
    <property type="protein sequence ID" value="GGR26863.1"/>
    <property type="molecule type" value="Genomic_DNA"/>
</dbReference>
<dbReference type="AlphaFoldDB" id="A0A918CKR2"/>
<protein>
    <recommendedName>
        <fullName evidence="2">Stress-response A/B barrel domain-containing protein</fullName>
    </recommendedName>
</protein>
<dbReference type="PANTHER" id="PTHR33178">
    <property type="match status" value="1"/>
</dbReference>
<feature type="domain" description="Stress-response A/B barrel" evidence="2">
    <location>
        <begin position="2"/>
        <end position="97"/>
    </location>
</feature>
<dbReference type="SMART" id="SM00886">
    <property type="entry name" value="Dabb"/>
    <property type="match status" value="1"/>
</dbReference>
<sequence>MFEHIVIFRFKVLPSAEQLKTLVSTVQAFEQQIPGIVSLSAGLNETDEVQNIHNYSLGLRITFQSREALKAYLPHPAHQAFVSQLDGLIEHVVVMDYPLVTA</sequence>
<evidence type="ECO:0000313" key="4">
    <source>
        <dbReference type="Proteomes" id="UP000603865"/>
    </source>
</evidence>
<dbReference type="Gene3D" id="3.30.70.100">
    <property type="match status" value="1"/>
</dbReference>
<comment type="subunit">
    <text evidence="1">Homodimer.</text>
</comment>
<dbReference type="Pfam" id="PF07876">
    <property type="entry name" value="Dabb"/>
    <property type="match status" value="1"/>
</dbReference>
<reference evidence="3" key="2">
    <citation type="submission" date="2020-09" db="EMBL/GenBank/DDBJ databases">
        <authorList>
            <person name="Sun Q."/>
            <person name="Ohkuma M."/>
        </authorList>
    </citation>
    <scope>NUCLEOTIDE SEQUENCE</scope>
    <source>
        <strain evidence="3">JCM 31311</strain>
    </source>
</reference>
<dbReference type="RefSeq" id="WP_189092558.1">
    <property type="nucleotide sequence ID" value="NZ_BMQL01000039.1"/>
</dbReference>
<proteinExistence type="predicted"/>
<evidence type="ECO:0000313" key="3">
    <source>
        <dbReference type="EMBL" id="GGR26863.1"/>
    </source>
</evidence>
<dbReference type="Proteomes" id="UP000603865">
    <property type="component" value="Unassembled WGS sequence"/>
</dbReference>
<reference evidence="3" key="1">
    <citation type="journal article" date="2014" name="Int. J. Syst. Evol. Microbiol.">
        <title>Complete genome sequence of Corynebacterium casei LMG S-19264T (=DSM 44701T), isolated from a smear-ripened cheese.</title>
        <authorList>
            <consortium name="US DOE Joint Genome Institute (JGI-PGF)"/>
            <person name="Walter F."/>
            <person name="Albersmeier A."/>
            <person name="Kalinowski J."/>
            <person name="Ruckert C."/>
        </authorList>
    </citation>
    <scope>NUCLEOTIDE SEQUENCE</scope>
    <source>
        <strain evidence="3">JCM 31311</strain>
    </source>
</reference>
<dbReference type="SUPFAM" id="SSF54909">
    <property type="entry name" value="Dimeric alpha+beta barrel"/>
    <property type="match status" value="1"/>
</dbReference>
<evidence type="ECO:0000259" key="2">
    <source>
        <dbReference type="PROSITE" id="PS51502"/>
    </source>
</evidence>
<dbReference type="PANTHER" id="PTHR33178:SF10">
    <property type="entry name" value="STRESS-RESPONSE A_B BARREL DOMAIN-CONTAINING PROTEIN"/>
    <property type="match status" value="1"/>
</dbReference>
<gene>
    <name evidence="3" type="ORF">GCM10008957_42920</name>
</gene>
<keyword evidence="4" id="KW-1185">Reference proteome</keyword>
<dbReference type="InterPro" id="IPR044662">
    <property type="entry name" value="HS1/DABB1-like"/>
</dbReference>
<dbReference type="InterPro" id="IPR011008">
    <property type="entry name" value="Dimeric_a/b-barrel"/>
</dbReference>
<evidence type="ECO:0000256" key="1">
    <source>
        <dbReference type="ARBA" id="ARBA00011738"/>
    </source>
</evidence>
<organism evidence="3 4">
    <name type="scientific">Deinococcus ruber</name>
    <dbReference type="NCBI Taxonomy" id="1848197"/>
    <lineage>
        <taxon>Bacteria</taxon>
        <taxon>Thermotogati</taxon>
        <taxon>Deinococcota</taxon>
        <taxon>Deinococci</taxon>
        <taxon>Deinococcales</taxon>
        <taxon>Deinococcaceae</taxon>
        <taxon>Deinococcus</taxon>
    </lineage>
</organism>